<organism evidence="7 10">
    <name type="scientific">Mycobacteroides salmoniphilum</name>
    <dbReference type="NCBI Taxonomy" id="404941"/>
    <lineage>
        <taxon>Bacteria</taxon>
        <taxon>Bacillati</taxon>
        <taxon>Actinomycetota</taxon>
        <taxon>Actinomycetes</taxon>
        <taxon>Mycobacteriales</taxon>
        <taxon>Mycobacteriaceae</taxon>
        <taxon>Mycobacteroides</taxon>
    </lineage>
</organism>
<keyword evidence="2 4" id="KW-0238">DNA-binding</keyword>
<evidence type="ECO:0000313" key="10">
    <source>
        <dbReference type="Proteomes" id="UP000295685"/>
    </source>
</evidence>
<evidence type="ECO:0000313" key="8">
    <source>
        <dbReference type="EMBL" id="TEA02703.1"/>
    </source>
</evidence>
<evidence type="ECO:0000256" key="2">
    <source>
        <dbReference type="ARBA" id="ARBA00023125"/>
    </source>
</evidence>
<dbReference type="InterPro" id="IPR001647">
    <property type="entry name" value="HTH_TetR"/>
</dbReference>
<gene>
    <name evidence="8" type="ORF">CCUG60883_03321</name>
    <name evidence="7" type="ORF">CCUG60885_00038</name>
</gene>
<dbReference type="PANTHER" id="PTHR30055">
    <property type="entry name" value="HTH-TYPE TRANSCRIPTIONAL REGULATOR RUTR"/>
    <property type="match status" value="1"/>
</dbReference>
<dbReference type="PROSITE" id="PS50977">
    <property type="entry name" value="HTH_TETR_2"/>
    <property type="match status" value="2"/>
</dbReference>
<dbReference type="Proteomes" id="UP000295685">
    <property type="component" value="Unassembled WGS sequence"/>
</dbReference>
<dbReference type="EMBL" id="PECK01000001">
    <property type="protein sequence ID" value="TDZ98174.1"/>
    <property type="molecule type" value="Genomic_DNA"/>
</dbReference>
<reference evidence="9 10" key="1">
    <citation type="journal article" date="2019" name="Sci. Rep.">
        <title>Extended insight into the Mycobacterium chelonae-abscessus complex through whole genome sequencing of Mycobacterium salmoniphilum outbreak and Mycobacterium salmoniphilum-like strains.</title>
        <authorList>
            <person name="Behra P.R.K."/>
            <person name="Das S."/>
            <person name="Pettersson B.M.F."/>
            <person name="Shirreff L."/>
            <person name="DuCote T."/>
            <person name="Jacobsson K.G."/>
            <person name="Ennis D.G."/>
            <person name="Kirsebom L.A."/>
        </authorList>
    </citation>
    <scope>NUCLEOTIDE SEQUENCE [LARGE SCALE GENOMIC DNA]</scope>
    <source>
        <strain evidence="8 9">CCUG 60883</strain>
        <strain evidence="7 10">CCUG 60885</strain>
    </source>
</reference>
<feature type="DNA-binding region" description="H-T-H motif" evidence="4">
    <location>
        <begin position="48"/>
        <end position="67"/>
    </location>
</feature>
<evidence type="ECO:0000256" key="1">
    <source>
        <dbReference type="ARBA" id="ARBA00023015"/>
    </source>
</evidence>
<proteinExistence type="predicted"/>
<dbReference type="InterPro" id="IPR050109">
    <property type="entry name" value="HTH-type_TetR-like_transc_reg"/>
</dbReference>
<dbReference type="InterPro" id="IPR023772">
    <property type="entry name" value="DNA-bd_HTH_TetR-type_CS"/>
</dbReference>
<dbReference type="Proteomes" id="UP000294844">
    <property type="component" value="Unassembled WGS sequence"/>
</dbReference>
<evidence type="ECO:0000256" key="3">
    <source>
        <dbReference type="ARBA" id="ARBA00023163"/>
    </source>
</evidence>
<dbReference type="PROSITE" id="PS01081">
    <property type="entry name" value="HTH_TETR_1"/>
    <property type="match status" value="1"/>
</dbReference>
<evidence type="ECO:0000256" key="5">
    <source>
        <dbReference type="SAM" id="MobiDB-lite"/>
    </source>
</evidence>
<dbReference type="Gene3D" id="1.10.10.60">
    <property type="entry name" value="Homeodomain-like"/>
    <property type="match status" value="2"/>
</dbReference>
<accession>A0A4R8SKZ5</accession>
<feature type="domain" description="HTH tetR-type" evidence="6">
    <location>
        <begin position="25"/>
        <end position="85"/>
    </location>
</feature>
<dbReference type="Gene3D" id="1.10.357.10">
    <property type="entry name" value="Tetracycline Repressor, domain 2"/>
    <property type="match status" value="2"/>
</dbReference>
<dbReference type="EMBL" id="PECM01000009">
    <property type="protein sequence ID" value="TEA02703.1"/>
    <property type="molecule type" value="Genomic_DNA"/>
</dbReference>
<dbReference type="GO" id="GO:0003700">
    <property type="term" value="F:DNA-binding transcription factor activity"/>
    <property type="evidence" value="ECO:0007669"/>
    <property type="project" value="TreeGrafter"/>
</dbReference>
<dbReference type="AlphaFoldDB" id="A0A4R8SKZ5"/>
<keyword evidence="3" id="KW-0804">Transcription</keyword>
<dbReference type="Pfam" id="PF00440">
    <property type="entry name" value="TetR_N"/>
    <property type="match status" value="2"/>
</dbReference>
<name>A0A4R8SKZ5_9MYCO</name>
<feature type="region of interest" description="Disordered" evidence="5">
    <location>
        <begin position="1"/>
        <end position="26"/>
    </location>
</feature>
<dbReference type="InterPro" id="IPR009057">
    <property type="entry name" value="Homeodomain-like_sf"/>
</dbReference>
<feature type="DNA-binding region" description="H-T-H motif" evidence="4">
    <location>
        <begin position="244"/>
        <end position="263"/>
    </location>
</feature>
<keyword evidence="9" id="KW-1185">Reference proteome</keyword>
<dbReference type="PANTHER" id="PTHR30055:SF234">
    <property type="entry name" value="HTH-TYPE TRANSCRIPTIONAL REGULATOR BETI"/>
    <property type="match status" value="1"/>
</dbReference>
<protein>
    <submittedName>
        <fullName evidence="7">DNA-binding transcriptional repressor AcrR</fullName>
    </submittedName>
</protein>
<dbReference type="SUPFAM" id="SSF46689">
    <property type="entry name" value="Homeodomain-like"/>
    <property type="match status" value="2"/>
</dbReference>
<dbReference type="InterPro" id="IPR036271">
    <property type="entry name" value="Tet_transcr_reg_TetR-rel_C_sf"/>
</dbReference>
<evidence type="ECO:0000313" key="7">
    <source>
        <dbReference type="EMBL" id="TDZ98174.1"/>
    </source>
</evidence>
<sequence length="403" mass="44157">MGKSGVADGLEGHAATRPARGTRPANRRQLIAAASADLFYRNGYANVSMSNIADAVSMGPSALYRHFRNKESLLATVVGDAVVELNSALVAALADPAGVAGSTLATVSLRNRAAGVLWQREGRYLPAEIRDELRSQTRTIGVTIAALVRRQYPALDETQADLLSWCALAIAQSISYHRLQLPAAEFAATLTALVDNALAVPMPLLDPVPVSVESRPHLRASTRRETILTEATRLFGEQGFSNVSMEDIGHAVGASGPSLYNHFDGKSEILIAIMLRGAEWLQMDMNRSLARAADPRDALLRLLEDYWTFVCDNPYLTQLLVSELLELPQDQSERVRVTRRAYATEWANLLTQLHPEWDSVRARMRIHAVHTMMNHISLTPHLRKITSVDTALTRIGAALLELG</sequence>
<evidence type="ECO:0000313" key="9">
    <source>
        <dbReference type="Proteomes" id="UP000294844"/>
    </source>
</evidence>
<dbReference type="SUPFAM" id="SSF48498">
    <property type="entry name" value="Tetracyclin repressor-like, C-terminal domain"/>
    <property type="match status" value="1"/>
</dbReference>
<dbReference type="GO" id="GO:0000976">
    <property type="term" value="F:transcription cis-regulatory region binding"/>
    <property type="evidence" value="ECO:0007669"/>
    <property type="project" value="TreeGrafter"/>
</dbReference>
<keyword evidence="1" id="KW-0805">Transcription regulation</keyword>
<evidence type="ECO:0000259" key="6">
    <source>
        <dbReference type="PROSITE" id="PS50977"/>
    </source>
</evidence>
<dbReference type="PRINTS" id="PR00455">
    <property type="entry name" value="HTHTETR"/>
</dbReference>
<feature type="compositionally biased region" description="Low complexity" evidence="5">
    <location>
        <begin position="15"/>
        <end position="26"/>
    </location>
</feature>
<feature type="domain" description="HTH tetR-type" evidence="6">
    <location>
        <begin position="221"/>
        <end position="281"/>
    </location>
</feature>
<evidence type="ECO:0000256" key="4">
    <source>
        <dbReference type="PROSITE-ProRule" id="PRU00335"/>
    </source>
</evidence>
<comment type="caution">
    <text evidence="7">The sequence shown here is derived from an EMBL/GenBank/DDBJ whole genome shotgun (WGS) entry which is preliminary data.</text>
</comment>